<feature type="domain" description="Putative Flp pilus-assembly TadG-like N-terminal" evidence="1">
    <location>
        <begin position="19"/>
        <end position="65"/>
    </location>
</feature>
<gene>
    <name evidence="2" type="ORF">GCM10011335_07050</name>
</gene>
<dbReference type="SUPFAM" id="SSF53300">
    <property type="entry name" value="vWA-like"/>
    <property type="match status" value="1"/>
</dbReference>
<organism evidence="2 3">
    <name type="scientific">Aureimonas glaciei</name>
    <dbReference type="NCBI Taxonomy" id="1776957"/>
    <lineage>
        <taxon>Bacteria</taxon>
        <taxon>Pseudomonadati</taxon>
        <taxon>Pseudomonadota</taxon>
        <taxon>Alphaproteobacteria</taxon>
        <taxon>Hyphomicrobiales</taxon>
        <taxon>Aurantimonadaceae</taxon>
        <taxon>Aureimonas</taxon>
    </lineage>
</organism>
<name>A0A917D862_9HYPH</name>
<dbReference type="Pfam" id="PF13400">
    <property type="entry name" value="Tad"/>
    <property type="match status" value="1"/>
</dbReference>
<evidence type="ECO:0000313" key="2">
    <source>
        <dbReference type="EMBL" id="GGD06672.1"/>
    </source>
</evidence>
<evidence type="ECO:0000259" key="1">
    <source>
        <dbReference type="Pfam" id="PF13400"/>
    </source>
</evidence>
<dbReference type="EMBL" id="BMJJ01000001">
    <property type="protein sequence ID" value="GGD06672.1"/>
    <property type="molecule type" value="Genomic_DNA"/>
</dbReference>
<sequence>MMPFSLRSAVRRLMRDERGNFAIIGALVALPLLLATGGVIDYSMMYSARVKVQNAADSAALAAAKQYAVDPDPTRLAAYAESFFRSNVGDLYRTAATLTYEGTSWTDDHARQVQVHADFTYSPMFLPLGVGLSSPTIRVQSAVMVSDTTVEVALVLDTSGSMADSPKDGGESKIVTLRRTARSAAAKFFAASGTGSEKPTMVAVVPFSGAVNVGATNLDAWWMDPKGLSPLHHENLDWKTYTDARGNRLATQDVLSKRWFLTASPTVSLTRQYLMKNMKTPTYVRDTSICTYKGLNYPLCSWSGSDGAWVMKLALVTVCTQANDPTGCHPYRITYASQPMYNLNGCVEARGGTYGINDATPNELVPQTLFVPYMAVDEPDGAGDNTFLRDEGYEFPPKVFPLKGKGFFEQQVNVNKYLLHPTKYKNVSTNNLYSPNFICDSAPIVPLTASASTVDTAISGLQAVGATNVDEGVGWGWRVLSPTEPFANGRAYSDDENIKALVLMTDGENTSYTTSNNSNQNESRFSSYGFAQLEGYRPGRIFNEAGTTTTHTNTNYTAAMDGRTRKVCANAKKDGARPMTDINGVTLTDGQGTVQKDGIVIYTIAFDIPASSAARVNALLSDCASYRTDDLRQTTLPYAQKKKNFYSVKNAAELDAAFSDIAASLSKMRIAH</sequence>
<reference evidence="2" key="1">
    <citation type="journal article" date="2014" name="Int. J. Syst. Evol. Microbiol.">
        <title>Complete genome sequence of Corynebacterium casei LMG S-19264T (=DSM 44701T), isolated from a smear-ripened cheese.</title>
        <authorList>
            <consortium name="US DOE Joint Genome Institute (JGI-PGF)"/>
            <person name="Walter F."/>
            <person name="Albersmeier A."/>
            <person name="Kalinowski J."/>
            <person name="Ruckert C."/>
        </authorList>
    </citation>
    <scope>NUCLEOTIDE SEQUENCE</scope>
    <source>
        <strain evidence="2">CGMCC 1.15493</strain>
    </source>
</reference>
<protein>
    <recommendedName>
        <fullName evidence="1">Putative Flp pilus-assembly TadG-like N-terminal domain-containing protein</fullName>
    </recommendedName>
</protein>
<proteinExistence type="predicted"/>
<evidence type="ECO:0000313" key="3">
    <source>
        <dbReference type="Proteomes" id="UP000613160"/>
    </source>
</evidence>
<comment type="caution">
    <text evidence="2">The sequence shown here is derived from an EMBL/GenBank/DDBJ whole genome shotgun (WGS) entry which is preliminary data.</text>
</comment>
<dbReference type="InterPro" id="IPR028087">
    <property type="entry name" value="Tad_N"/>
</dbReference>
<dbReference type="RefSeq" id="WP_188849148.1">
    <property type="nucleotide sequence ID" value="NZ_BMJJ01000001.1"/>
</dbReference>
<dbReference type="Gene3D" id="3.40.50.410">
    <property type="entry name" value="von Willebrand factor, type A domain"/>
    <property type="match status" value="2"/>
</dbReference>
<keyword evidence="3" id="KW-1185">Reference proteome</keyword>
<dbReference type="Proteomes" id="UP000613160">
    <property type="component" value="Unassembled WGS sequence"/>
</dbReference>
<reference evidence="2" key="2">
    <citation type="submission" date="2020-09" db="EMBL/GenBank/DDBJ databases">
        <authorList>
            <person name="Sun Q."/>
            <person name="Zhou Y."/>
        </authorList>
    </citation>
    <scope>NUCLEOTIDE SEQUENCE</scope>
    <source>
        <strain evidence="2">CGMCC 1.15493</strain>
    </source>
</reference>
<accession>A0A917D862</accession>
<dbReference type="InterPro" id="IPR036465">
    <property type="entry name" value="vWFA_dom_sf"/>
</dbReference>
<dbReference type="AlphaFoldDB" id="A0A917D862"/>